<dbReference type="AlphaFoldDB" id="A0A8H4AZT6"/>
<organism evidence="2 3">
    <name type="scientific">Gigaspora margarita</name>
    <dbReference type="NCBI Taxonomy" id="4874"/>
    <lineage>
        <taxon>Eukaryota</taxon>
        <taxon>Fungi</taxon>
        <taxon>Fungi incertae sedis</taxon>
        <taxon>Mucoromycota</taxon>
        <taxon>Glomeromycotina</taxon>
        <taxon>Glomeromycetes</taxon>
        <taxon>Diversisporales</taxon>
        <taxon>Gigasporaceae</taxon>
        <taxon>Gigaspora</taxon>
    </lineage>
</organism>
<dbReference type="EMBL" id="WTPW01000096">
    <property type="protein sequence ID" value="KAF0548439.1"/>
    <property type="molecule type" value="Genomic_DNA"/>
</dbReference>
<gene>
    <name evidence="2" type="ORF">F8M41_025947</name>
</gene>
<dbReference type="OrthoDB" id="2427957at2759"/>
<comment type="caution">
    <text evidence="2">The sequence shown here is derived from an EMBL/GenBank/DDBJ whole genome shotgun (WGS) entry which is preliminary data.</text>
</comment>
<evidence type="ECO:0000313" key="3">
    <source>
        <dbReference type="Proteomes" id="UP000439903"/>
    </source>
</evidence>
<dbReference type="Proteomes" id="UP000439903">
    <property type="component" value="Unassembled WGS sequence"/>
</dbReference>
<proteinExistence type="predicted"/>
<protein>
    <submittedName>
        <fullName evidence="2">Uncharacterized protein</fullName>
    </submittedName>
</protein>
<evidence type="ECO:0000256" key="1">
    <source>
        <dbReference type="SAM" id="Phobius"/>
    </source>
</evidence>
<keyword evidence="1" id="KW-0812">Transmembrane</keyword>
<keyword evidence="1" id="KW-1133">Transmembrane helix</keyword>
<evidence type="ECO:0000313" key="2">
    <source>
        <dbReference type="EMBL" id="KAF0548439.1"/>
    </source>
</evidence>
<accession>A0A8H4AZT6</accession>
<name>A0A8H4AZT6_GIGMA</name>
<keyword evidence="1" id="KW-0472">Membrane</keyword>
<feature type="transmembrane region" description="Helical" evidence="1">
    <location>
        <begin position="21"/>
        <end position="40"/>
    </location>
</feature>
<keyword evidence="3" id="KW-1185">Reference proteome</keyword>
<reference evidence="2 3" key="1">
    <citation type="journal article" date="2019" name="Environ. Microbiol.">
        <title>At the nexus of three kingdoms: the genome of the mycorrhizal fungus Gigaspora margarita provides insights into plant, endobacterial and fungal interactions.</title>
        <authorList>
            <person name="Venice F."/>
            <person name="Ghignone S."/>
            <person name="Salvioli di Fossalunga A."/>
            <person name="Amselem J."/>
            <person name="Novero M."/>
            <person name="Xianan X."/>
            <person name="Sedzielewska Toro K."/>
            <person name="Morin E."/>
            <person name="Lipzen A."/>
            <person name="Grigoriev I.V."/>
            <person name="Henrissat B."/>
            <person name="Martin F.M."/>
            <person name="Bonfante P."/>
        </authorList>
    </citation>
    <scope>NUCLEOTIDE SEQUENCE [LARGE SCALE GENOMIC DNA]</scope>
    <source>
        <strain evidence="2 3">BEG34</strain>
    </source>
</reference>
<sequence>MFEKLSAWNRLPNSITYLKSFIFLDALQLAMLIPVILRYFLNSDDIISTSFTVLYAISYCFKLKLTQGDLDHLQDILIEECHILIELFPKGFKDLSNLHINFYLSQNCKNYGTLVNSNCVVKKMVHKLSKQAVLKTN</sequence>